<dbReference type="PANTHER" id="PTHR30154:SF53">
    <property type="entry name" value="HTH-TYPE TRANSCRIPTIONAL REGULATOR LRPC"/>
    <property type="match status" value="1"/>
</dbReference>
<dbReference type="Pfam" id="PF13404">
    <property type="entry name" value="HTH_AsnC-type"/>
    <property type="match status" value="1"/>
</dbReference>
<dbReference type="InterPro" id="IPR000485">
    <property type="entry name" value="AsnC-type_HTH_dom"/>
</dbReference>
<dbReference type="InterPro" id="IPR019887">
    <property type="entry name" value="Tscrpt_reg_AsnC/Lrp_C"/>
</dbReference>
<dbReference type="GO" id="GO:0043565">
    <property type="term" value="F:sequence-specific DNA binding"/>
    <property type="evidence" value="ECO:0007669"/>
    <property type="project" value="InterPro"/>
</dbReference>
<gene>
    <name evidence="5" type="ORF">FB550_13023</name>
</gene>
<evidence type="ECO:0000313" key="6">
    <source>
        <dbReference type="Proteomes" id="UP000319671"/>
    </source>
</evidence>
<dbReference type="EMBL" id="VIVN01000030">
    <property type="protein sequence ID" value="TWD87966.1"/>
    <property type="molecule type" value="Genomic_DNA"/>
</dbReference>
<dbReference type="RefSeq" id="WP_144568765.1">
    <property type="nucleotide sequence ID" value="NZ_VIVN01000030.1"/>
</dbReference>
<dbReference type="InterPro" id="IPR036388">
    <property type="entry name" value="WH-like_DNA-bd_sf"/>
</dbReference>
<dbReference type="CDD" id="cd00090">
    <property type="entry name" value="HTH_ARSR"/>
    <property type="match status" value="1"/>
</dbReference>
<name>A0A561C9Q9_9BACI</name>
<sequence length="152" mass="17410">MDQLDIRLLELLQMDGRMTLSELSKKLSLSRPSITERLKRLQDREIIEGFSARVSLKEIGRDVIVYIQVSELKVLSYSEFEKWIIDDPDIIECHRLTGSVSYLLKAAVTGMDHLSRLIDRLTPYGNVNTSIVLSSPVSFRCITPNDVKEEKK</sequence>
<evidence type="ECO:0000313" key="5">
    <source>
        <dbReference type="EMBL" id="TWD87966.1"/>
    </source>
</evidence>
<dbReference type="InterPro" id="IPR011008">
    <property type="entry name" value="Dimeric_a/b-barrel"/>
</dbReference>
<dbReference type="SUPFAM" id="SSF46785">
    <property type="entry name" value="Winged helix' DNA-binding domain"/>
    <property type="match status" value="1"/>
</dbReference>
<keyword evidence="6" id="KW-1185">Reference proteome</keyword>
<dbReference type="PROSITE" id="PS50956">
    <property type="entry name" value="HTH_ASNC_2"/>
    <property type="match status" value="1"/>
</dbReference>
<dbReference type="InterPro" id="IPR019888">
    <property type="entry name" value="Tscrpt_reg_AsnC-like"/>
</dbReference>
<dbReference type="Proteomes" id="UP000319671">
    <property type="component" value="Unassembled WGS sequence"/>
</dbReference>
<keyword evidence="3" id="KW-0804">Transcription</keyword>
<evidence type="ECO:0000256" key="3">
    <source>
        <dbReference type="ARBA" id="ARBA00023163"/>
    </source>
</evidence>
<evidence type="ECO:0000256" key="1">
    <source>
        <dbReference type="ARBA" id="ARBA00023015"/>
    </source>
</evidence>
<dbReference type="PANTHER" id="PTHR30154">
    <property type="entry name" value="LEUCINE-RESPONSIVE REGULATORY PROTEIN"/>
    <property type="match status" value="1"/>
</dbReference>
<proteinExistence type="predicted"/>
<keyword evidence="1" id="KW-0805">Transcription regulation</keyword>
<organism evidence="5 6">
    <name type="scientific">Neobacillus bataviensis</name>
    <dbReference type="NCBI Taxonomy" id="220685"/>
    <lineage>
        <taxon>Bacteria</taxon>
        <taxon>Bacillati</taxon>
        <taxon>Bacillota</taxon>
        <taxon>Bacilli</taxon>
        <taxon>Bacillales</taxon>
        <taxon>Bacillaceae</taxon>
        <taxon>Neobacillus</taxon>
    </lineage>
</organism>
<dbReference type="GO" id="GO:0043200">
    <property type="term" value="P:response to amino acid"/>
    <property type="evidence" value="ECO:0007669"/>
    <property type="project" value="TreeGrafter"/>
</dbReference>
<feature type="domain" description="HTH asnC-type" evidence="4">
    <location>
        <begin position="1"/>
        <end position="62"/>
    </location>
</feature>
<accession>A0A561C9Q9</accession>
<dbReference type="AlphaFoldDB" id="A0A561C9Q9"/>
<dbReference type="InterPro" id="IPR011991">
    <property type="entry name" value="ArsR-like_HTH"/>
</dbReference>
<dbReference type="SUPFAM" id="SSF54909">
    <property type="entry name" value="Dimeric alpha+beta barrel"/>
    <property type="match status" value="1"/>
</dbReference>
<keyword evidence="2" id="KW-0238">DNA-binding</keyword>
<protein>
    <submittedName>
        <fullName evidence="5">AsnC family transcriptional regulator</fullName>
    </submittedName>
</protein>
<reference evidence="5 6" key="1">
    <citation type="submission" date="2019-06" db="EMBL/GenBank/DDBJ databases">
        <title>Sorghum-associated microbial communities from plants grown in Nebraska, USA.</title>
        <authorList>
            <person name="Schachtman D."/>
        </authorList>
    </citation>
    <scope>NUCLEOTIDE SEQUENCE [LARGE SCALE GENOMIC DNA]</scope>
    <source>
        <strain evidence="5 6">2482</strain>
    </source>
</reference>
<dbReference type="InterPro" id="IPR036390">
    <property type="entry name" value="WH_DNA-bd_sf"/>
</dbReference>
<dbReference type="Gene3D" id="3.30.70.920">
    <property type="match status" value="1"/>
</dbReference>
<dbReference type="SMART" id="SM00344">
    <property type="entry name" value="HTH_ASNC"/>
    <property type="match status" value="1"/>
</dbReference>
<dbReference type="Pfam" id="PF01037">
    <property type="entry name" value="AsnC_trans_reg"/>
    <property type="match status" value="1"/>
</dbReference>
<comment type="caution">
    <text evidence="5">The sequence shown here is derived from an EMBL/GenBank/DDBJ whole genome shotgun (WGS) entry which is preliminary data.</text>
</comment>
<dbReference type="PRINTS" id="PR00033">
    <property type="entry name" value="HTHASNC"/>
</dbReference>
<evidence type="ECO:0000259" key="4">
    <source>
        <dbReference type="PROSITE" id="PS50956"/>
    </source>
</evidence>
<evidence type="ECO:0000256" key="2">
    <source>
        <dbReference type="ARBA" id="ARBA00023125"/>
    </source>
</evidence>
<dbReference type="GO" id="GO:0005829">
    <property type="term" value="C:cytosol"/>
    <property type="evidence" value="ECO:0007669"/>
    <property type="project" value="TreeGrafter"/>
</dbReference>
<dbReference type="Gene3D" id="1.10.10.10">
    <property type="entry name" value="Winged helix-like DNA-binding domain superfamily/Winged helix DNA-binding domain"/>
    <property type="match status" value="1"/>
</dbReference>